<proteinExistence type="inferred from homology"/>
<dbReference type="InterPro" id="IPR008271">
    <property type="entry name" value="Ser/Thr_kinase_AS"/>
</dbReference>
<feature type="binding site" evidence="6">
    <location>
        <position position="135"/>
    </location>
    <ligand>
        <name>ATP</name>
        <dbReference type="ChEBI" id="CHEBI:30616"/>
    </ligand>
</feature>
<keyword evidence="5 6" id="KW-0067">ATP-binding</keyword>
<reference evidence="9 10" key="1">
    <citation type="journal article" date="2016" name="Mol. Biol. Evol.">
        <title>Comparative Genomics of Early-Diverging Mushroom-Forming Fungi Provides Insights into the Origins of Lignocellulose Decay Capabilities.</title>
        <authorList>
            <person name="Nagy L.G."/>
            <person name="Riley R."/>
            <person name="Tritt A."/>
            <person name="Adam C."/>
            <person name="Daum C."/>
            <person name="Floudas D."/>
            <person name="Sun H."/>
            <person name="Yadav J.S."/>
            <person name="Pangilinan J."/>
            <person name="Larsson K.H."/>
            <person name="Matsuura K."/>
            <person name="Barry K."/>
            <person name="Labutti K."/>
            <person name="Kuo R."/>
            <person name="Ohm R.A."/>
            <person name="Bhattacharya S.S."/>
            <person name="Shirouzu T."/>
            <person name="Yoshinaga Y."/>
            <person name="Martin F.M."/>
            <person name="Grigoriev I.V."/>
            <person name="Hibbett D.S."/>
        </authorList>
    </citation>
    <scope>NUCLEOTIDE SEQUENCE [LARGE SCALE GENOMIC DNA]</scope>
    <source>
        <strain evidence="9 10">93-53</strain>
    </source>
</reference>
<name>A0A165GVQ2_9APHY</name>
<dbReference type="AlphaFoldDB" id="A0A165GVQ2"/>
<evidence type="ECO:0000256" key="7">
    <source>
        <dbReference type="RuleBase" id="RU000304"/>
    </source>
</evidence>
<keyword evidence="10" id="KW-1185">Reference proteome</keyword>
<dbReference type="EMBL" id="KV427608">
    <property type="protein sequence ID" value="KZT10886.1"/>
    <property type="molecule type" value="Genomic_DNA"/>
</dbReference>
<dbReference type="InParanoid" id="A0A165GVQ2"/>
<evidence type="ECO:0000256" key="3">
    <source>
        <dbReference type="ARBA" id="ARBA00022741"/>
    </source>
</evidence>
<organism evidence="9 10">
    <name type="scientific">Laetiporus sulphureus 93-53</name>
    <dbReference type="NCBI Taxonomy" id="1314785"/>
    <lineage>
        <taxon>Eukaryota</taxon>
        <taxon>Fungi</taxon>
        <taxon>Dikarya</taxon>
        <taxon>Basidiomycota</taxon>
        <taxon>Agaricomycotina</taxon>
        <taxon>Agaricomycetes</taxon>
        <taxon>Polyporales</taxon>
        <taxon>Laetiporus</taxon>
    </lineage>
</organism>
<dbReference type="PROSITE" id="PS00108">
    <property type="entry name" value="PROTEIN_KINASE_ST"/>
    <property type="match status" value="1"/>
</dbReference>
<dbReference type="Pfam" id="PF00069">
    <property type="entry name" value="Pkinase"/>
    <property type="match status" value="2"/>
</dbReference>
<dbReference type="RefSeq" id="XP_040768626.1">
    <property type="nucleotide sequence ID" value="XM_040903806.1"/>
</dbReference>
<dbReference type="PROSITE" id="PS00107">
    <property type="entry name" value="PROTEIN_KINASE_ATP"/>
    <property type="match status" value="1"/>
</dbReference>
<evidence type="ECO:0000313" key="10">
    <source>
        <dbReference type="Proteomes" id="UP000076871"/>
    </source>
</evidence>
<evidence type="ECO:0000256" key="6">
    <source>
        <dbReference type="PROSITE-ProRule" id="PRU10141"/>
    </source>
</evidence>
<accession>A0A165GVQ2</accession>
<dbReference type="PANTHER" id="PTHR45646:SF11">
    <property type="entry name" value="SERINE_THREONINE-PROTEIN KINASE DOA"/>
    <property type="match status" value="1"/>
</dbReference>
<dbReference type="InterPro" id="IPR051175">
    <property type="entry name" value="CLK_kinases"/>
</dbReference>
<dbReference type="PROSITE" id="PS50011">
    <property type="entry name" value="PROTEIN_KINASE_DOM"/>
    <property type="match status" value="1"/>
</dbReference>
<comment type="similarity">
    <text evidence="7">Belongs to the protein kinase superfamily.</text>
</comment>
<dbReference type="STRING" id="1314785.A0A165GVQ2"/>
<evidence type="ECO:0000256" key="2">
    <source>
        <dbReference type="ARBA" id="ARBA00022679"/>
    </source>
</evidence>
<protein>
    <submittedName>
        <fullName evidence="9">Kinase-like protein</fullName>
    </submittedName>
</protein>
<keyword evidence="1 7" id="KW-0723">Serine/threonine-protein kinase</keyword>
<dbReference type="InterPro" id="IPR011009">
    <property type="entry name" value="Kinase-like_dom_sf"/>
</dbReference>
<evidence type="ECO:0000256" key="5">
    <source>
        <dbReference type="ARBA" id="ARBA00022840"/>
    </source>
</evidence>
<evidence type="ECO:0000256" key="1">
    <source>
        <dbReference type="ARBA" id="ARBA00022527"/>
    </source>
</evidence>
<dbReference type="OrthoDB" id="5979581at2759"/>
<dbReference type="InterPro" id="IPR017441">
    <property type="entry name" value="Protein_kinase_ATP_BS"/>
</dbReference>
<gene>
    <name evidence="9" type="ORF">LAESUDRAFT_643741</name>
</gene>
<dbReference type="GO" id="GO:0004674">
    <property type="term" value="F:protein serine/threonine kinase activity"/>
    <property type="evidence" value="ECO:0007669"/>
    <property type="project" value="UniProtKB-KW"/>
</dbReference>
<dbReference type="GO" id="GO:0043484">
    <property type="term" value="P:regulation of RNA splicing"/>
    <property type="evidence" value="ECO:0007669"/>
    <property type="project" value="TreeGrafter"/>
</dbReference>
<keyword evidence="2" id="KW-0808">Transferase</keyword>
<evidence type="ECO:0000259" key="8">
    <source>
        <dbReference type="PROSITE" id="PS50011"/>
    </source>
</evidence>
<feature type="domain" description="Protein kinase" evidence="8">
    <location>
        <begin position="106"/>
        <end position="467"/>
    </location>
</feature>
<dbReference type="GO" id="GO:0005524">
    <property type="term" value="F:ATP binding"/>
    <property type="evidence" value="ECO:0007669"/>
    <property type="project" value="UniProtKB-UniRule"/>
</dbReference>
<keyword evidence="3 6" id="KW-0547">Nucleotide-binding</keyword>
<dbReference type="SMART" id="SM00220">
    <property type="entry name" value="S_TKc"/>
    <property type="match status" value="1"/>
</dbReference>
<dbReference type="InterPro" id="IPR000719">
    <property type="entry name" value="Prot_kinase_dom"/>
</dbReference>
<evidence type="ECO:0000256" key="4">
    <source>
        <dbReference type="ARBA" id="ARBA00022777"/>
    </source>
</evidence>
<dbReference type="PANTHER" id="PTHR45646">
    <property type="entry name" value="SERINE/THREONINE-PROTEIN KINASE DOA-RELATED"/>
    <property type="match status" value="1"/>
</dbReference>
<dbReference type="Gene3D" id="3.30.200.20">
    <property type="entry name" value="Phosphorylase Kinase, domain 1"/>
    <property type="match status" value="1"/>
</dbReference>
<dbReference type="Gene3D" id="1.10.510.10">
    <property type="entry name" value="Transferase(Phosphotransferase) domain 1"/>
    <property type="match status" value="1"/>
</dbReference>
<sequence>MPLLTRVFKSLLRSTFSNRLRSLSPSVIVLHARTYSLAPILDSTPASKYFPALNVLVPTDTPSPLASTDEESPLSFMEEPLGLPASEGFGYYQGGPGDRLGPGGRFKLESKLGLGATSSVWMARDLSKDQHVAVKILTGYATRMNLTHELREFHVHRRLWVPPGAPESYCQRMIAGFITPGIDPEDGEHLCLAMDLLGSSVEELRMMVPYGVLSLPVVKHILRDVLRGMAHMHARGIVHTDLKPDNIMTGLQYSTATLDEWLKDTPPRTYPPEKSLRHMVTAYESQPLPPPLASTLTSHTFKIADFGSQILSNCTKTNDITPLGMRPPEIILGKKWDEKIDVWTFGCLVFELLTGQPLFMPMGPPDEPIEHSMLYQMLCFCGESFDEDYLKQCSQASQYFTKDGKWLELLKELQTLDPITFQERIRETCLPIPPADIEGASALMKRCLRLDPANRASAQELLQDPWLAH</sequence>
<evidence type="ECO:0000313" key="9">
    <source>
        <dbReference type="EMBL" id="KZT10886.1"/>
    </source>
</evidence>
<dbReference type="GeneID" id="63820836"/>
<keyword evidence="4 9" id="KW-0418">Kinase</keyword>
<dbReference type="SUPFAM" id="SSF56112">
    <property type="entry name" value="Protein kinase-like (PK-like)"/>
    <property type="match status" value="1"/>
</dbReference>
<dbReference type="Proteomes" id="UP000076871">
    <property type="component" value="Unassembled WGS sequence"/>
</dbReference>
<dbReference type="GO" id="GO:0005634">
    <property type="term" value="C:nucleus"/>
    <property type="evidence" value="ECO:0007669"/>
    <property type="project" value="TreeGrafter"/>
</dbReference>